<dbReference type="AlphaFoldDB" id="A0A1N7NN00"/>
<keyword evidence="2" id="KW-1185">Reference proteome</keyword>
<dbReference type="STRING" id="633194.SAMN05421759_10937"/>
<evidence type="ECO:0000313" key="1">
    <source>
        <dbReference type="EMBL" id="SIS99647.1"/>
    </source>
</evidence>
<dbReference type="InterPro" id="IPR029044">
    <property type="entry name" value="Nucleotide-diphossugar_trans"/>
</dbReference>
<evidence type="ECO:0008006" key="3">
    <source>
        <dbReference type="Google" id="ProtNLM"/>
    </source>
</evidence>
<reference evidence="2" key="1">
    <citation type="submission" date="2017-01" db="EMBL/GenBank/DDBJ databases">
        <authorList>
            <person name="Varghese N."/>
            <person name="Submissions S."/>
        </authorList>
    </citation>
    <scope>NUCLEOTIDE SEQUENCE [LARGE SCALE GENOMIC DNA]</scope>
    <source>
        <strain evidence="2">DSM 29430</strain>
    </source>
</reference>
<dbReference type="SUPFAM" id="SSF53448">
    <property type="entry name" value="Nucleotide-diphospho-sugar transferases"/>
    <property type="match status" value="1"/>
</dbReference>
<sequence length="282" mass="31798">MAGTHFPRHPGSANRSPMTQATIICIKWGTLFGPEYVNRLYSGVRRNLAGPVRFLCMTDVTRGLHPDIEVLDLPEEPFRAQMDAALAVANRQGAMRKTSLFRRGLIPNLEGPVLGFDLDVVITGDLTPILELAPGDVAMRHDWTEKRKGRPTGHGSVFRFDPKLHGFLYDDLAANPYAEVEKARGSEQRYTSHKAMDRGLFTYIPEAWVVSFKYDCNPFPGNYLRPPHLPEEARVVCFHGHPKMDEAIDGYRGSLIRFSKPCPWLRENWIDRAAADLGPDWA</sequence>
<gene>
    <name evidence="1" type="ORF">SAMN05421759_10937</name>
</gene>
<name>A0A1N7NN00_9RHOB</name>
<proteinExistence type="predicted"/>
<protein>
    <recommendedName>
        <fullName evidence="3">Glycosyl transferase</fullName>
    </recommendedName>
</protein>
<evidence type="ECO:0000313" key="2">
    <source>
        <dbReference type="Proteomes" id="UP000186684"/>
    </source>
</evidence>
<dbReference type="Proteomes" id="UP000186684">
    <property type="component" value="Unassembled WGS sequence"/>
</dbReference>
<accession>A0A1N7NN00</accession>
<dbReference type="EMBL" id="FTOQ01000009">
    <property type="protein sequence ID" value="SIS99647.1"/>
    <property type="molecule type" value="Genomic_DNA"/>
</dbReference>
<organism evidence="1 2">
    <name type="scientific">Roseivivax lentus</name>
    <dbReference type="NCBI Taxonomy" id="633194"/>
    <lineage>
        <taxon>Bacteria</taxon>
        <taxon>Pseudomonadati</taxon>
        <taxon>Pseudomonadota</taxon>
        <taxon>Alphaproteobacteria</taxon>
        <taxon>Rhodobacterales</taxon>
        <taxon>Roseobacteraceae</taxon>
        <taxon>Roseivivax</taxon>
    </lineage>
</organism>